<evidence type="ECO:0000313" key="5">
    <source>
        <dbReference type="Proteomes" id="UP000249081"/>
    </source>
</evidence>
<comment type="caution">
    <text evidence="4">The sequence shown here is derived from an EMBL/GenBank/DDBJ whole genome shotgun (WGS) entry which is preliminary data.</text>
</comment>
<dbReference type="PANTHER" id="PTHR46401">
    <property type="entry name" value="GLYCOSYLTRANSFERASE WBBK-RELATED"/>
    <property type="match status" value="1"/>
</dbReference>
<dbReference type="PANTHER" id="PTHR46401:SF2">
    <property type="entry name" value="GLYCOSYLTRANSFERASE WBBK-RELATED"/>
    <property type="match status" value="1"/>
</dbReference>
<reference evidence="5" key="1">
    <citation type="submission" date="2018-04" db="EMBL/GenBank/DDBJ databases">
        <authorList>
            <person name="Cornet L."/>
        </authorList>
    </citation>
    <scope>NUCLEOTIDE SEQUENCE [LARGE SCALE GENOMIC DNA]</scope>
</reference>
<organism evidence="4 5">
    <name type="scientific">Shackletoniella antarctica</name>
    <dbReference type="NCBI Taxonomy" id="268115"/>
    <lineage>
        <taxon>Bacteria</taxon>
        <taxon>Bacillati</taxon>
        <taxon>Cyanobacteriota</taxon>
        <taxon>Cyanophyceae</taxon>
        <taxon>Oculatellales</taxon>
        <taxon>Oculatellaceae</taxon>
        <taxon>Shackletoniella</taxon>
    </lineage>
</organism>
<dbReference type="EMBL" id="QBMN01000032">
    <property type="protein sequence ID" value="PZO43088.1"/>
    <property type="molecule type" value="Genomic_DNA"/>
</dbReference>
<dbReference type="GO" id="GO:0009103">
    <property type="term" value="P:lipopolysaccharide biosynthetic process"/>
    <property type="evidence" value="ECO:0007669"/>
    <property type="project" value="TreeGrafter"/>
</dbReference>
<feature type="domain" description="Glycosyltransferase subfamily 4-like N-terminal" evidence="3">
    <location>
        <begin position="18"/>
        <end position="183"/>
    </location>
</feature>
<name>A0A2W4YJ84_9CYAN</name>
<dbReference type="SUPFAM" id="SSF53756">
    <property type="entry name" value="UDP-Glycosyltransferase/glycogen phosphorylase"/>
    <property type="match status" value="1"/>
</dbReference>
<proteinExistence type="predicted"/>
<dbReference type="GO" id="GO:0016757">
    <property type="term" value="F:glycosyltransferase activity"/>
    <property type="evidence" value="ECO:0007669"/>
    <property type="project" value="InterPro"/>
</dbReference>
<dbReference type="InterPro" id="IPR023986">
    <property type="entry name" value="GlycosylTfrase_MSMEG0565"/>
</dbReference>
<dbReference type="AlphaFoldDB" id="A0A2W4YJ84"/>
<reference evidence="4 5" key="2">
    <citation type="submission" date="2018-06" db="EMBL/GenBank/DDBJ databases">
        <title>Metagenomic assembly of (sub)arctic Cyanobacteria and their associated microbiome from non-axenic cultures.</title>
        <authorList>
            <person name="Baurain D."/>
        </authorList>
    </citation>
    <scope>NUCLEOTIDE SEQUENCE [LARGE SCALE GENOMIC DNA]</scope>
    <source>
        <strain evidence="4">ULC041bin1</strain>
    </source>
</reference>
<feature type="domain" description="Glycosyl transferase family 1" evidence="2">
    <location>
        <begin position="197"/>
        <end position="357"/>
    </location>
</feature>
<sequence>MAPALNVALLTYATKLRGSVVHTLELATALTELGHQVCVYALDKDGQGFDRAIPARVQLVPAQPPPTGLAPDQATDALIRQRIQEFVDYFLAHPAENCDIYHAQDCIGANALGQLRQAGRVANVVRTVHHIEDYASIYLRQCQDQSIRHPDLCLCVSDRWQAALRDEYGIAAPRVINGVDLKRFSPTPSGQEDALKARYGLTGSPIFLTVGGIEPRKNSIRLLAAFAQVLTHQPQAQLVIAGGATLFDYEPYRQEFLALAKELEQQHGPMMGKSVLLPGVIPDDDLPALYRVADAFCFPSTKEGWGLVVLEAIASGLPVITADQPPFTEFLSPDQALLVEPRSVEAIAQAMLAVLEAAIAQGLVEQSRAVLPQYAWSRSAELHLQHYRRLLRTHGRNPANFAASKK</sequence>
<dbReference type="NCBIfam" id="TIGR04047">
    <property type="entry name" value="MSMEG_0565_glyc"/>
    <property type="match status" value="1"/>
</dbReference>
<dbReference type="CDD" id="cd03801">
    <property type="entry name" value="GT4_PimA-like"/>
    <property type="match status" value="1"/>
</dbReference>
<evidence type="ECO:0000259" key="3">
    <source>
        <dbReference type="Pfam" id="PF13439"/>
    </source>
</evidence>
<gene>
    <name evidence="4" type="ORF">DCF17_06475</name>
</gene>
<dbReference type="InterPro" id="IPR001296">
    <property type="entry name" value="Glyco_trans_1"/>
</dbReference>
<keyword evidence="1 4" id="KW-0808">Transferase</keyword>
<dbReference type="Gene3D" id="3.40.50.2000">
    <property type="entry name" value="Glycogen Phosphorylase B"/>
    <property type="match status" value="2"/>
</dbReference>
<dbReference type="Pfam" id="PF13439">
    <property type="entry name" value="Glyco_transf_4"/>
    <property type="match status" value="1"/>
</dbReference>
<dbReference type="Proteomes" id="UP000249081">
    <property type="component" value="Unassembled WGS sequence"/>
</dbReference>
<accession>A0A2W4YJ84</accession>
<evidence type="ECO:0000256" key="1">
    <source>
        <dbReference type="ARBA" id="ARBA00022679"/>
    </source>
</evidence>
<evidence type="ECO:0000259" key="2">
    <source>
        <dbReference type="Pfam" id="PF00534"/>
    </source>
</evidence>
<dbReference type="InterPro" id="IPR028098">
    <property type="entry name" value="Glyco_trans_4-like_N"/>
</dbReference>
<protein>
    <submittedName>
        <fullName evidence="4">MSMEG_0565 family glycosyltransferase</fullName>
    </submittedName>
</protein>
<evidence type="ECO:0000313" key="4">
    <source>
        <dbReference type="EMBL" id="PZO43088.1"/>
    </source>
</evidence>
<dbReference type="Pfam" id="PF00534">
    <property type="entry name" value="Glycos_transf_1"/>
    <property type="match status" value="1"/>
</dbReference>